<dbReference type="AlphaFoldDB" id="A0A0C2YJS4"/>
<reference evidence="1 2" key="1">
    <citation type="submission" date="2014-04" db="EMBL/GenBank/DDBJ databases">
        <authorList>
            <consortium name="DOE Joint Genome Institute"/>
            <person name="Kuo A."/>
            <person name="Gay G."/>
            <person name="Dore J."/>
            <person name="Kohler A."/>
            <person name="Nagy L.G."/>
            <person name="Floudas D."/>
            <person name="Copeland A."/>
            <person name="Barry K.W."/>
            <person name="Cichocki N."/>
            <person name="Veneault-Fourrey C."/>
            <person name="LaButti K."/>
            <person name="Lindquist E.A."/>
            <person name="Lipzen A."/>
            <person name="Lundell T."/>
            <person name="Morin E."/>
            <person name="Murat C."/>
            <person name="Sun H."/>
            <person name="Tunlid A."/>
            <person name="Henrissat B."/>
            <person name="Grigoriev I.V."/>
            <person name="Hibbett D.S."/>
            <person name="Martin F."/>
            <person name="Nordberg H.P."/>
            <person name="Cantor M.N."/>
            <person name="Hua S.X."/>
        </authorList>
    </citation>
    <scope>NUCLEOTIDE SEQUENCE [LARGE SCALE GENOMIC DNA]</scope>
    <source>
        <strain evidence="2">h7</strain>
    </source>
</reference>
<name>A0A0C2YJS4_HEBCY</name>
<sequence length="64" mass="7271">MPPGVLEQFLLVKSEYSDSSLFPFPKGFLFHWLFAGLFREADGGHLVSIHSEAVSRAPTFKFQR</sequence>
<keyword evidence="2" id="KW-1185">Reference proteome</keyword>
<dbReference type="EMBL" id="KN831780">
    <property type="protein sequence ID" value="KIM41282.1"/>
    <property type="molecule type" value="Genomic_DNA"/>
</dbReference>
<accession>A0A0C2YJS4</accession>
<protein>
    <submittedName>
        <fullName evidence="1">Uncharacterized protein</fullName>
    </submittedName>
</protein>
<proteinExistence type="predicted"/>
<gene>
    <name evidence="1" type="ORF">M413DRAFT_145735</name>
</gene>
<reference evidence="2" key="2">
    <citation type="submission" date="2015-01" db="EMBL/GenBank/DDBJ databases">
        <title>Evolutionary Origins and Diversification of the Mycorrhizal Mutualists.</title>
        <authorList>
            <consortium name="DOE Joint Genome Institute"/>
            <consortium name="Mycorrhizal Genomics Consortium"/>
            <person name="Kohler A."/>
            <person name="Kuo A."/>
            <person name="Nagy L.G."/>
            <person name="Floudas D."/>
            <person name="Copeland A."/>
            <person name="Barry K.W."/>
            <person name="Cichocki N."/>
            <person name="Veneault-Fourrey C."/>
            <person name="LaButti K."/>
            <person name="Lindquist E.A."/>
            <person name="Lipzen A."/>
            <person name="Lundell T."/>
            <person name="Morin E."/>
            <person name="Murat C."/>
            <person name="Riley R."/>
            <person name="Ohm R."/>
            <person name="Sun H."/>
            <person name="Tunlid A."/>
            <person name="Henrissat B."/>
            <person name="Grigoriev I.V."/>
            <person name="Hibbett D.S."/>
            <person name="Martin F."/>
        </authorList>
    </citation>
    <scope>NUCLEOTIDE SEQUENCE [LARGE SCALE GENOMIC DNA]</scope>
    <source>
        <strain evidence="2">h7</strain>
    </source>
</reference>
<evidence type="ECO:0000313" key="2">
    <source>
        <dbReference type="Proteomes" id="UP000053424"/>
    </source>
</evidence>
<evidence type="ECO:0000313" key="1">
    <source>
        <dbReference type="EMBL" id="KIM41282.1"/>
    </source>
</evidence>
<organism evidence="1 2">
    <name type="scientific">Hebeloma cylindrosporum</name>
    <dbReference type="NCBI Taxonomy" id="76867"/>
    <lineage>
        <taxon>Eukaryota</taxon>
        <taxon>Fungi</taxon>
        <taxon>Dikarya</taxon>
        <taxon>Basidiomycota</taxon>
        <taxon>Agaricomycotina</taxon>
        <taxon>Agaricomycetes</taxon>
        <taxon>Agaricomycetidae</taxon>
        <taxon>Agaricales</taxon>
        <taxon>Agaricineae</taxon>
        <taxon>Hymenogastraceae</taxon>
        <taxon>Hebeloma</taxon>
    </lineage>
</organism>
<dbReference type="HOGENOM" id="CLU_2867881_0_0_1"/>
<dbReference type="Proteomes" id="UP000053424">
    <property type="component" value="Unassembled WGS sequence"/>
</dbReference>